<dbReference type="STRING" id="62062.ENSHHUP00000048538"/>
<reference evidence="9" key="1">
    <citation type="submission" date="2018-06" db="EMBL/GenBank/DDBJ databases">
        <title>Genome assembly of Danube salmon.</title>
        <authorList>
            <person name="Macqueen D.J."/>
            <person name="Gundappa M.K."/>
        </authorList>
    </citation>
    <scope>NUCLEOTIDE SEQUENCE [LARGE SCALE GENOMIC DNA]</scope>
</reference>
<keyword evidence="2 6" id="KW-0479">Metal-binding</keyword>
<reference evidence="8" key="3">
    <citation type="submission" date="2025-09" db="UniProtKB">
        <authorList>
            <consortium name="Ensembl"/>
        </authorList>
    </citation>
    <scope>IDENTIFICATION</scope>
</reference>
<keyword evidence="3 6" id="KW-0378">Hydrolase</keyword>
<evidence type="ECO:0000256" key="4">
    <source>
        <dbReference type="ARBA" id="ARBA00022833"/>
    </source>
</evidence>
<dbReference type="Proteomes" id="UP000314982">
    <property type="component" value="Unassembled WGS sequence"/>
</dbReference>
<proteinExistence type="inferred from homology"/>
<keyword evidence="4 6" id="KW-0862">Zinc</keyword>
<comment type="cofactor">
    <cofactor evidence="6">
        <name>Zn(2+)</name>
        <dbReference type="ChEBI" id="CHEBI:29105"/>
    </cofactor>
    <text evidence="6">Binds 1 zinc ion.</text>
</comment>
<evidence type="ECO:0000256" key="2">
    <source>
        <dbReference type="ARBA" id="ARBA00022723"/>
    </source>
</evidence>
<dbReference type="Gene3D" id="1.10.1370.40">
    <property type="match status" value="1"/>
</dbReference>
<dbReference type="GO" id="GO:0006627">
    <property type="term" value="P:protein processing involved in protein targeting to mitochondrion"/>
    <property type="evidence" value="ECO:0007669"/>
    <property type="project" value="TreeGrafter"/>
</dbReference>
<dbReference type="AlphaFoldDB" id="A0A4W5NF08"/>
<keyword evidence="9" id="KW-1185">Reference proteome</keyword>
<keyword evidence="1 6" id="KW-0645">Protease</keyword>
<evidence type="ECO:0000256" key="6">
    <source>
        <dbReference type="RuleBase" id="RU003435"/>
    </source>
</evidence>
<dbReference type="GO" id="GO:0005739">
    <property type="term" value="C:mitochondrion"/>
    <property type="evidence" value="ECO:0007669"/>
    <property type="project" value="TreeGrafter"/>
</dbReference>
<comment type="similarity">
    <text evidence="6">Belongs to the peptidase M3 family.</text>
</comment>
<dbReference type="GO" id="GO:0046872">
    <property type="term" value="F:metal ion binding"/>
    <property type="evidence" value="ECO:0007669"/>
    <property type="project" value="UniProtKB-UniRule"/>
</dbReference>
<evidence type="ECO:0000259" key="7">
    <source>
        <dbReference type="Pfam" id="PF01432"/>
    </source>
</evidence>
<name>A0A4W5NF08_9TELE</name>
<organism evidence="8 9">
    <name type="scientific">Hucho hucho</name>
    <name type="common">huchen</name>
    <dbReference type="NCBI Taxonomy" id="62062"/>
    <lineage>
        <taxon>Eukaryota</taxon>
        <taxon>Metazoa</taxon>
        <taxon>Chordata</taxon>
        <taxon>Craniata</taxon>
        <taxon>Vertebrata</taxon>
        <taxon>Euteleostomi</taxon>
        <taxon>Actinopterygii</taxon>
        <taxon>Neopterygii</taxon>
        <taxon>Teleostei</taxon>
        <taxon>Protacanthopterygii</taxon>
        <taxon>Salmoniformes</taxon>
        <taxon>Salmonidae</taxon>
        <taxon>Salmoninae</taxon>
        <taxon>Hucho</taxon>
    </lineage>
</organism>
<protein>
    <recommendedName>
        <fullName evidence="7">Peptidase M3A/M3B catalytic domain-containing protein</fullName>
    </recommendedName>
</protein>
<evidence type="ECO:0000313" key="8">
    <source>
        <dbReference type="Ensembl" id="ENSHHUP00000048538.1"/>
    </source>
</evidence>
<sequence length="125" mass="14284">MFCTCGTCSHNNVHILHFRTAKDFNLMRDMKMKINSRSTVSHLINAFNQICSDVHIWAIVFLSQELMPWDHPYLSGAVLAERYKIDPSLYSPYFSLGACMENLNMLFSQLLGVSFQNEQAMAGEV</sequence>
<reference evidence="8" key="2">
    <citation type="submission" date="2025-08" db="UniProtKB">
        <authorList>
            <consortium name="Ensembl"/>
        </authorList>
    </citation>
    <scope>IDENTIFICATION</scope>
</reference>
<dbReference type="SUPFAM" id="SSF55486">
    <property type="entry name" value="Metalloproteases ('zincins'), catalytic domain"/>
    <property type="match status" value="1"/>
</dbReference>
<dbReference type="GO" id="GO:0006518">
    <property type="term" value="P:peptide metabolic process"/>
    <property type="evidence" value="ECO:0007669"/>
    <property type="project" value="TreeGrafter"/>
</dbReference>
<accession>A0A4W5NF08</accession>
<dbReference type="Pfam" id="PF01432">
    <property type="entry name" value="Peptidase_M3"/>
    <property type="match status" value="1"/>
</dbReference>
<dbReference type="GO" id="GO:0004222">
    <property type="term" value="F:metalloendopeptidase activity"/>
    <property type="evidence" value="ECO:0007669"/>
    <property type="project" value="InterPro"/>
</dbReference>
<evidence type="ECO:0000256" key="3">
    <source>
        <dbReference type="ARBA" id="ARBA00022801"/>
    </source>
</evidence>
<dbReference type="PANTHER" id="PTHR11804:SF79">
    <property type="entry name" value="MITOCHONDRIAL INTERMEDIATE PEPTIDASE"/>
    <property type="match status" value="1"/>
</dbReference>
<dbReference type="Ensembl" id="ENSHHUT00000050298.1">
    <property type="protein sequence ID" value="ENSHHUP00000048538.1"/>
    <property type="gene ID" value="ENSHHUG00000029415.1"/>
</dbReference>
<dbReference type="InterPro" id="IPR045090">
    <property type="entry name" value="Pept_M3A_M3B"/>
</dbReference>
<dbReference type="PANTHER" id="PTHR11804">
    <property type="entry name" value="PROTEASE M3 THIMET OLIGOPEPTIDASE-RELATED"/>
    <property type="match status" value="1"/>
</dbReference>
<keyword evidence="5 6" id="KW-0482">Metalloprotease</keyword>
<evidence type="ECO:0000313" key="9">
    <source>
        <dbReference type="Proteomes" id="UP000314982"/>
    </source>
</evidence>
<dbReference type="InterPro" id="IPR001567">
    <property type="entry name" value="Pept_M3A_M3B_dom"/>
</dbReference>
<feature type="domain" description="Peptidase M3A/M3B catalytic" evidence="7">
    <location>
        <begin position="15"/>
        <end position="124"/>
    </location>
</feature>
<evidence type="ECO:0000256" key="5">
    <source>
        <dbReference type="ARBA" id="ARBA00023049"/>
    </source>
</evidence>
<evidence type="ECO:0000256" key="1">
    <source>
        <dbReference type="ARBA" id="ARBA00022670"/>
    </source>
</evidence>